<dbReference type="EC" id="3.4.19.12" evidence="7"/>
<dbReference type="Gene3D" id="3.90.70.10">
    <property type="entry name" value="Cysteine proteinases"/>
    <property type="match status" value="1"/>
</dbReference>
<comment type="catalytic activity">
    <reaction evidence="1 7">
        <text>Thiol-dependent hydrolysis of ester, thioester, amide, peptide and isopeptide bonds formed by the C-terminal Gly of ubiquitin (a 76-residue protein attached to proteins as an intracellular targeting signal).</text>
        <dbReference type="EC" id="3.4.19.12"/>
    </reaction>
</comment>
<dbReference type="GO" id="GO:0004843">
    <property type="term" value="F:cysteine-type deubiquitinase activity"/>
    <property type="evidence" value="ECO:0007669"/>
    <property type="project" value="UniProtKB-UniRule"/>
</dbReference>
<keyword evidence="6 7" id="KW-0788">Thiol protease</keyword>
<sequence length="724" mass="83741">MFLNPNQILSLVREVYDVDIKCVYSQLRLKKLKTLLEHAAYLFDVYVRDLKNNQKKNALTAFIVGGFYLYLVIPHSLQFQTRNNVYSSYAKLKNKYQDEQGMSYVLKLVKDESTIIVDQCLSDSKRISRSMKRKRAYSLPLRPLPVHMASLSIHNQLDVPLREMPIEISKPINDTLVKGLAKEENELKFSNELEEGTDTEGRDSTSTEPLSIPSYLRLDTGKDSLFKTLSSPAAAASTRDSLDVLLQFEEPSQDSSSILKSKEQEEEETVSASTSKTFKLPVIENSDNLLSELSITGLRNPCNTCYINSMVQCLFSTTLFRDLFLTKKYKLFLENEKYPKGLQLSHSIYVLFKKMYLNGGRAIIPNGFLKVCKKLRPDLNIPDDQQDTQEFLMIILARIHEELSNNNVTKYYSDLILNDATALQVNPSKYQKWCEETVLSDGLSPIDHIFQGQMENILKCQRCGNSSYSYSTFYVLSLAIPKASLYSFTSKSKKIKLEDCINFFTSDEELSDDNAWDCPKCRTAEYKLKKDENLSQKKRSILFNLHSRPRSKSPRHRHHHHHHRHKNDDAKKNDDATKNSKKWKSKKLTTIKSLDFIVLPPILVIHLSRFYYDLTKKNNTVITYPLILNIILKNNKVVRYKLYATVNHSGNLINGHYTSVVNKEKSHEIGLNRQVWVTFDDDVIKQHHKDRDDFETGRTEISSNEVYVLFYERVDEEDYEEECC</sequence>
<dbReference type="AlphaFoldDB" id="A0AA35NIE5"/>
<evidence type="ECO:0000313" key="11">
    <source>
        <dbReference type="Proteomes" id="UP001162090"/>
    </source>
</evidence>
<dbReference type="PANTHER" id="PTHR21646">
    <property type="entry name" value="UBIQUITIN CARBOXYL-TERMINAL HYDROLASE"/>
    <property type="match status" value="1"/>
</dbReference>
<evidence type="ECO:0000256" key="5">
    <source>
        <dbReference type="ARBA" id="ARBA00022801"/>
    </source>
</evidence>
<keyword evidence="4 7" id="KW-0833">Ubl conjugation pathway</keyword>
<dbReference type="PROSITE" id="PS00972">
    <property type="entry name" value="USP_1"/>
    <property type="match status" value="1"/>
</dbReference>
<gene>
    <name evidence="10" type="primary">SUVC11G3100</name>
    <name evidence="10" type="ORF">SUVC_11G3100</name>
</gene>
<evidence type="ECO:0000259" key="9">
    <source>
        <dbReference type="PROSITE" id="PS50235"/>
    </source>
</evidence>
<evidence type="ECO:0000256" key="6">
    <source>
        <dbReference type="ARBA" id="ARBA00022807"/>
    </source>
</evidence>
<dbReference type="PROSITE" id="PS50235">
    <property type="entry name" value="USP_3"/>
    <property type="match status" value="1"/>
</dbReference>
<dbReference type="GO" id="GO:0006508">
    <property type="term" value="P:proteolysis"/>
    <property type="evidence" value="ECO:0007669"/>
    <property type="project" value="UniProtKB-KW"/>
</dbReference>
<organism evidence="10 11">
    <name type="scientific">Saccharomyces uvarum</name>
    <name type="common">Yeast</name>
    <name type="synonym">Saccharomyces bayanus var. uvarum</name>
    <dbReference type="NCBI Taxonomy" id="230603"/>
    <lineage>
        <taxon>Eukaryota</taxon>
        <taxon>Fungi</taxon>
        <taxon>Dikarya</taxon>
        <taxon>Ascomycota</taxon>
        <taxon>Saccharomycotina</taxon>
        <taxon>Saccharomycetes</taxon>
        <taxon>Saccharomycetales</taxon>
        <taxon>Saccharomycetaceae</taxon>
        <taxon>Saccharomyces</taxon>
    </lineage>
</organism>
<name>A0AA35NIE5_SACUV</name>
<dbReference type="PROSITE" id="PS00973">
    <property type="entry name" value="USP_2"/>
    <property type="match status" value="1"/>
</dbReference>
<dbReference type="GO" id="GO:0016579">
    <property type="term" value="P:protein deubiquitination"/>
    <property type="evidence" value="ECO:0007669"/>
    <property type="project" value="InterPro"/>
</dbReference>
<dbReference type="InterPro" id="IPR018200">
    <property type="entry name" value="USP_CS"/>
</dbReference>
<accession>A0AA35NIE5</accession>
<evidence type="ECO:0000256" key="8">
    <source>
        <dbReference type="SAM" id="MobiDB-lite"/>
    </source>
</evidence>
<dbReference type="PANTHER" id="PTHR21646:SF24">
    <property type="entry name" value="UBIQUITIN CARBOXYL-TERMINAL HYDROLASE"/>
    <property type="match status" value="1"/>
</dbReference>
<dbReference type="InterPro" id="IPR001394">
    <property type="entry name" value="Peptidase_C19_UCH"/>
</dbReference>
<dbReference type="InterPro" id="IPR038765">
    <property type="entry name" value="Papain-like_cys_pep_sf"/>
</dbReference>
<evidence type="ECO:0000256" key="1">
    <source>
        <dbReference type="ARBA" id="ARBA00000707"/>
    </source>
</evidence>
<evidence type="ECO:0000256" key="4">
    <source>
        <dbReference type="ARBA" id="ARBA00022786"/>
    </source>
</evidence>
<feature type="domain" description="USP" evidence="9">
    <location>
        <begin position="296"/>
        <end position="714"/>
    </location>
</feature>
<evidence type="ECO:0000256" key="3">
    <source>
        <dbReference type="ARBA" id="ARBA00022670"/>
    </source>
</evidence>
<dbReference type="InterPro" id="IPR050185">
    <property type="entry name" value="Ub_carboxyl-term_hydrolase"/>
</dbReference>
<evidence type="ECO:0000256" key="7">
    <source>
        <dbReference type="RuleBase" id="RU366025"/>
    </source>
</evidence>
<keyword evidence="3 7" id="KW-0645">Protease</keyword>
<evidence type="ECO:0000256" key="2">
    <source>
        <dbReference type="ARBA" id="ARBA00009085"/>
    </source>
</evidence>
<feature type="compositionally biased region" description="Basic residues" evidence="8">
    <location>
        <begin position="547"/>
        <end position="565"/>
    </location>
</feature>
<dbReference type="SUPFAM" id="SSF54001">
    <property type="entry name" value="Cysteine proteinases"/>
    <property type="match status" value="1"/>
</dbReference>
<dbReference type="InterPro" id="IPR028889">
    <property type="entry name" value="USP"/>
</dbReference>
<evidence type="ECO:0000313" key="10">
    <source>
        <dbReference type="EMBL" id="CAI4045630.1"/>
    </source>
</evidence>
<feature type="region of interest" description="Disordered" evidence="8">
    <location>
        <begin position="187"/>
        <end position="212"/>
    </location>
</feature>
<keyword evidence="5 7" id="KW-0378">Hydrolase</keyword>
<reference evidence="10" key="1">
    <citation type="submission" date="2022-10" db="EMBL/GenBank/DDBJ databases">
        <authorList>
            <person name="Byrne P K."/>
        </authorList>
    </citation>
    <scope>NUCLEOTIDE SEQUENCE</scope>
    <source>
        <strain evidence="10">CBS7001</strain>
    </source>
</reference>
<dbReference type="Proteomes" id="UP001162090">
    <property type="component" value="Chromosome 11"/>
</dbReference>
<dbReference type="Pfam" id="PF00443">
    <property type="entry name" value="UCH"/>
    <property type="match status" value="1"/>
</dbReference>
<proteinExistence type="inferred from homology"/>
<protein>
    <recommendedName>
        <fullName evidence="7">Ubiquitin carboxyl-terminal hydrolase</fullName>
        <ecNumber evidence="7">3.4.19.12</ecNumber>
    </recommendedName>
</protein>
<dbReference type="EMBL" id="OX365922">
    <property type="protein sequence ID" value="CAI4045630.1"/>
    <property type="molecule type" value="Genomic_DNA"/>
</dbReference>
<feature type="compositionally biased region" description="Basic and acidic residues" evidence="8">
    <location>
        <begin position="566"/>
        <end position="578"/>
    </location>
</feature>
<dbReference type="FunFam" id="3.90.70.10:FF:000134">
    <property type="entry name" value="Ubiquitin-specific protease"/>
    <property type="match status" value="1"/>
</dbReference>
<comment type="similarity">
    <text evidence="2 7">Belongs to the peptidase C19 family.</text>
</comment>
<feature type="region of interest" description="Disordered" evidence="8">
    <location>
        <begin position="545"/>
        <end position="582"/>
    </location>
</feature>